<dbReference type="PROSITE" id="PS51450">
    <property type="entry name" value="LRR"/>
    <property type="match status" value="1"/>
</dbReference>
<proteinExistence type="predicted"/>
<comment type="caution">
    <text evidence="3">The sequence shown here is derived from an EMBL/GenBank/DDBJ whole genome shotgun (WGS) entry which is preliminary data.</text>
</comment>
<evidence type="ECO:0000313" key="4">
    <source>
        <dbReference type="Proteomes" id="UP001152320"/>
    </source>
</evidence>
<dbReference type="SMART" id="SM00369">
    <property type="entry name" value="LRR_TYP"/>
    <property type="match status" value="3"/>
</dbReference>
<dbReference type="OrthoDB" id="2151624at2759"/>
<evidence type="ECO:0000313" key="3">
    <source>
        <dbReference type="EMBL" id="KAJ8049719.1"/>
    </source>
</evidence>
<keyword evidence="2" id="KW-0677">Repeat</keyword>
<dbReference type="InterPro" id="IPR003591">
    <property type="entry name" value="Leu-rich_rpt_typical-subtyp"/>
</dbReference>
<dbReference type="EMBL" id="JAIZAY010000001">
    <property type="protein sequence ID" value="KAJ8049719.1"/>
    <property type="molecule type" value="Genomic_DNA"/>
</dbReference>
<gene>
    <name evidence="3" type="ORF">HOLleu_02588</name>
</gene>
<protein>
    <submittedName>
        <fullName evidence="3">Peroxidasin</fullName>
    </submittedName>
</protein>
<dbReference type="SUPFAM" id="SSF52058">
    <property type="entry name" value="L domain-like"/>
    <property type="match status" value="1"/>
</dbReference>
<dbReference type="Gene3D" id="3.80.10.10">
    <property type="entry name" value="Ribonuclease Inhibitor"/>
    <property type="match status" value="1"/>
</dbReference>
<dbReference type="AlphaFoldDB" id="A0A9Q1CSF6"/>
<dbReference type="Proteomes" id="UP001152320">
    <property type="component" value="Chromosome 1"/>
</dbReference>
<evidence type="ECO:0000256" key="2">
    <source>
        <dbReference type="ARBA" id="ARBA00022737"/>
    </source>
</evidence>
<evidence type="ECO:0000256" key="1">
    <source>
        <dbReference type="ARBA" id="ARBA00022614"/>
    </source>
</evidence>
<accession>A0A9Q1CSF6</accession>
<sequence length="134" mass="15174">MGFKHNKAPLNTPRAAPNPCPPCPNHFLIHVPTQSMSSYLSVISYISFDVFFDKRACHGLIIVLSDNKLETLPAEVFRNLFSLQILVLSGNKLETLPAEVFRNLFSLQMLVLIDNKLETLPVEVFKNLHSLQRL</sequence>
<organism evidence="3 4">
    <name type="scientific">Holothuria leucospilota</name>
    <name type="common">Black long sea cucumber</name>
    <name type="synonym">Mertensiothuria leucospilota</name>
    <dbReference type="NCBI Taxonomy" id="206669"/>
    <lineage>
        <taxon>Eukaryota</taxon>
        <taxon>Metazoa</taxon>
        <taxon>Echinodermata</taxon>
        <taxon>Eleutherozoa</taxon>
        <taxon>Echinozoa</taxon>
        <taxon>Holothuroidea</taxon>
        <taxon>Aspidochirotacea</taxon>
        <taxon>Aspidochirotida</taxon>
        <taxon>Holothuriidae</taxon>
        <taxon>Holothuria</taxon>
    </lineage>
</organism>
<dbReference type="InterPro" id="IPR032675">
    <property type="entry name" value="LRR_dom_sf"/>
</dbReference>
<dbReference type="PANTHER" id="PTHR24366">
    <property type="entry name" value="IG(IMMUNOGLOBULIN) AND LRR(LEUCINE RICH REPEAT) DOMAINS"/>
    <property type="match status" value="1"/>
</dbReference>
<dbReference type="Pfam" id="PF13855">
    <property type="entry name" value="LRR_8"/>
    <property type="match status" value="1"/>
</dbReference>
<keyword evidence="1" id="KW-0433">Leucine-rich repeat</keyword>
<dbReference type="InterPro" id="IPR001611">
    <property type="entry name" value="Leu-rich_rpt"/>
</dbReference>
<keyword evidence="4" id="KW-1185">Reference proteome</keyword>
<reference evidence="3" key="1">
    <citation type="submission" date="2021-10" db="EMBL/GenBank/DDBJ databases">
        <title>Tropical sea cucumber genome reveals ecological adaptation and Cuvierian tubules defense mechanism.</title>
        <authorList>
            <person name="Chen T."/>
        </authorList>
    </citation>
    <scope>NUCLEOTIDE SEQUENCE</scope>
    <source>
        <strain evidence="3">Nanhai2018</strain>
        <tissue evidence="3">Muscle</tissue>
    </source>
</reference>
<name>A0A9Q1CSF6_HOLLE</name>